<dbReference type="InterPro" id="IPR029787">
    <property type="entry name" value="Nucleotide_cyclase"/>
</dbReference>
<comment type="caution">
    <text evidence="2">The sequence shown here is derived from an EMBL/GenBank/DDBJ whole genome shotgun (WGS) entry which is preliminary data.</text>
</comment>
<dbReference type="InterPro" id="IPR035919">
    <property type="entry name" value="EAL_sf"/>
</dbReference>
<dbReference type="OrthoDB" id="9762141at2"/>
<proteinExistence type="predicted"/>
<dbReference type="AlphaFoldDB" id="A0A318L747"/>
<dbReference type="Gene3D" id="3.30.70.270">
    <property type="match status" value="1"/>
</dbReference>
<dbReference type="CDD" id="cd01948">
    <property type="entry name" value="EAL"/>
    <property type="match status" value="1"/>
</dbReference>
<dbReference type="Proteomes" id="UP000247612">
    <property type="component" value="Unassembled WGS sequence"/>
</dbReference>
<dbReference type="PROSITE" id="PS50883">
    <property type="entry name" value="EAL"/>
    <property type="match status" value="1"/>
</dbReference>
<dbReference type="Pfam" id="PF00563">
    <property type="entry name" value="EAL"/>
    <property type="match status" value="1"/>
</dbReference>
<dbReference type="Pfam" id="PF00990">
    <property type="entry name" value="GGDEF"/>
    <property type="match status" value="1"/>
</dbReference>
<protein>
    <submittedName>
        <fullName evidence="2">EAL domain-containing protein (Putative c-di-GMP-specific phosphodiesterase class I)</fullName>
    </submittedName>
</protein>
<dbReference type="SUPFAM" id="SSF55073">
    <property type="entry name" value="Nucleotide cyclase"/>
    <property type="match status" value="1"/>
</dbReference>
<dbReference type="STRING" id="1034346.GCA_000313565_01324"/>
<dbReference type="PANTHER" id="PTHR33121:SF70">
    <property type="entry name" value="SIGNALING PROTEIN YKOW"/>
    <property type="match status" value="1"/>
</dbReference>
<dbReference type="InterPro" id="IPR043128">
    <property type="entry name" value="Rev_trsase/Diguanyl_cyclase"/>
</dbReference>
<evidence type="ECO:0000313" key="2">
    <source>
        <dbReference type="EMBL" id="PXX77497.1"/>
    </source>
</evidence>
<dbReference type="RefSeq" id="WP_022937632.1">
    <property type="nucleotide sequence ID" value="NZ_CABKRQ010000003.1"/>
</dbReference>
<dbReference type="InterPro" id="IPR050706">
    <property type="entry name" value="Cyclic-di-GMP_PDE-like"/>
</dbReference>
<dbReference type="GO" id="GO:0071111">
    <property type="term" value="F:cyclic-guanylate-specific phosphodiesterase activity"/>
    <property type="evidence" value="ECO:0007669"/>
    <property type="project" value="InterPro"/>
</dbReference>
<dbReference type="InterPro" id="IPR001633">
    <property type="entry name" value="EAL_dom"/>
</dbReference>
<gene>
    <name evidence="2" type="ORF">DES51_11043</name>
</gene>
<dbReference type="EMBL" id="QJKH01000010">
    <property type="protein sequence ID" value="PXX77497.1"/>
    <property type="molecule type" value="Genomic_DNA"/>
</dbReference>
<keyword evidence="3" id="KW-1185">Reference proteome</keyword>
<name>A0A318L747_9FIRM</name>
<dbReference type="Gene3D" id="3.20.20.450">
    <property type="entry name" value="EAL domain"/>
    <property type="match status" value="1"/>
</dbReference>
<accession>A0A318L747</accession>
<sequence>MVKQTTNNDQIDEITGRPSAVWLRHIYKETVSKDCQHYVFATANIKDFRYFNLKYGFEQGNQILKIVLDCLYHHLDDKSYAARVYADEFHLLIYCEDCDAFVDKFLVPFVDELFDVDEPMLYHNIYMSFGLYKLEHPNEDYAHISNKAEIARLECRELKHRSFSFDDLNKQKYEEYMMRHALNGKLTEARLNKEFVPYIQPKIDLSSEQIVGGEILMRWINEKGELIPLTNFFFSLNEKGDIYLIDLYLFDQVCHWMNQRLKAKQPLVPVSFNITNTSFFDINFLDDYLNILHQYEIPKEYIEFEFLEDIQYGLNEQVIETIEKLKAIGFTCSLDDFGSGYSSYNVLLKTQVDIIKLDRMFFQKQLTEKYAKMLNYTILALKEMNLKILAEGVETKEYVDFLKSAGCDYVQGFYYYKPMPLDEFQQLIDKQAEVQTA</sequence>
<evidence type="ECO:0000259" key="1">
    <source>
        <dbReference type="PROSITE" id="PS50883"/>
    </source>
</evidence>
<organism evidence="2 3">
    <name type="scientific">Dielma fastidiosa</name>
    <dbReference type="NCBI Taxonomy" id="1034346"/>
    <lineage>
        <taxon>Bacteria</taxon>
        <taxon>Bacillati</taxon>
        <taxon>Bacillota</taxon>
        <taxon>Erysipelotrichia</taxon>
        <taxon>Erysipelotrichales</taxon>
        <taxon>Erysipelotrichaceae</taxon>
        <taxon>Dielma</taxon>
    </lineage>
</organism>
<dbReference type="SMART" id="SM00052">
    <property type="entry name" value="EAL"/>
    <property type="match status" value="1"/>
</dbReference>
<dbReference type="InterPro" id="IPR000160">
    <property type="entry name" value="GGDEF_dom"/>
</dbReference>
<reference evidence="2 3" key="1">
    <citation type="submission" date="2018-05" db="EMBL/GenBank/DDBJ databases">
        <title>Genomic Encyclopedia of Type Strains, Phase IV (KMG-IV): sequencing the most valuable type-strain genomes for metagenomic binning, comparative biology and taxonomic classification.</title>
        <authorList>
            <person name="Goeker M."/>
        </authorList>
    </citation>
    <scope>NUCLEOTIDE SEQUENCE [LARGE SCALE GENOMIC DNA]</scope>
    <source>
        <strain evidence="2 3">JC118</strain>
    </source>
</reference>
<dbReference type="PANTHER" id="PTHR33121">
    <property type="entry name" value="CYCLIC DI-GMP PHOSPHODIESTERASE PDEF"/>
    <property type="match status" value="1"/>
</dbReference>
<evidence type="ECO:0000313" key="3">
    <source>
        <dbReference type="Proteomes" id="UP000247612"/>
    </source>
</evidence>
<dbReference type="SUPFAM" id="SSF141868">
    <property type="entry name" value="EAL domain-like"/>
    <property type="match status" value="1"/>
</dbReference>
<feature type="domain" description="EAL" evidence="1">
    <location>
        <begin position="179"/>
        <end position="432"/>
    </location>
</feature>